<sequence>MAPRLLASDLDGTLLDSLGRLTDPVAAALHQAHDAGLALAVLTARPRRDVPAAVYDRMPAATYWAYSNGAVIHDPASGAPHVTGFAPEQALRLVAALRSAHPTWSCALDLVDRTLLIDPFPLPAAARWSHVVRLRTTAEARLPDVVPKILVHTATACDAAVVAEAQRVTGQEALATASGPHFVELMPPGVGKPQALTHICVRLGISLDAAVAVGDGLNDLAMLRLAGLGATPANAPPEVRRAADLVLPSNDQDAVAVLIGRLLARHPTPPPSPARPTR</sequence>
<dbReference type="PROSITE" id="PS01229">
    <property type="entry name" value="COF_2"/>
    <property type="match status" value="1"/>
</dbReference>
<dbReference type="OrthoDB" id="3180855at2"/>
<dbReference type="NCBIfam" id="TIGR01484">
    <property type="entry name" value="HAD-SF-IIB"/>
    <property type="match status" value="1"/>
</dbReference>
<dbReference type="GO" id="GO:0000287">
    <property type="term" value="F:magnesium ion binding"/>
    <property type="evidence" value="ECO:0007669"/>
    <property type="project" value="TreeGrafter"/>
</dbReference>
<dbReference type="PANTHER" id="PTHR10000">
    <property type="entry name" value="PHOSPHOSERINE PHOSPHATASE"/>
    <property type="match status" value="1"/>
</dbReference>
<name>A0A0L8LFY3_9ACTN</name>
<dbReference type="InterPro" id="IPR036412">
    <property type="entry name" value="HAD-like_sf"/>
</dbReference>
<dbReference type="PATRIC" id="fig|67356.5.peg.2463"/>
<dbReference type="AlphaFoldDB" id="A0A0L8LFY3"/>
<organism evidence="1 2">
    <name type="scientific">Streptomyces resistomycificus</name>
    <dbReference type="NCBI Taxonomy" id="67356"/>
    <lineage>
        <taxon>Bacteria</taxon>
        <taxon>Bacillati</taxon>
        <taxon>Actinomycetota</taxon>
        <taxon>Actinomycetes</taxon>
        <taxon>Kitasatosporales</taxon>
        <taxon>Streptomycetaceae</taxon>
        <taxon>Streptomyces</taxon>
        <taxon>Streptomyces aurantiacus group</taxon>
    </lineage>
</organism>
<evidence type="ECO:0000313" key="2">
    <source>
        <dbReference type="Proteomes" id="UP000037251"/>
    </source>
</evidence>
<dbReference type="Proteomes" id="UP000037251">
    <property type="component" value="Unassembled WGS sequence"/>
</dbReference>
<dbReference type="Pfam" id="PF08282">
    <property type="entry name" value="Hydrolase_3"/>
    <property type="match status" value="1"/>
</dbReference>
<dbReference type="GO" id="GO:0016791">
    <property type="term" value="F:phosphatase activity"/>
    <property type="evidence" value="ECO:0007669"/>
    <property type="project" value="TreeGrafter"/>
</dbReference>
<dbReference type="Gene3D" id="3.30.1240.10">
    <property type="match status" value="1"/>
</dbReference>
<reference evidence="2" key="1">
    <citation type="submission" date="2015-07" db="EMBL/GenBank/DDBJ databases">
        <authorList>
            <person name="Ju K.-S."/>
            <person name="Doroghazi J.R."/>
            <person name="Metcalf W.W."/>
        </authorList>
    </citation>
    <scope>NUCLEOTIDE SEQUENCE [LARGE SCALE GENOMIC DNA]</scope>
    <source>
        <strain evidence="2">NRRL 2290</strain>
    </source>
</reference>
<accession>A0A0L8LFY3</accession>
<dbReference type="eggNOG" id="COG0561">
    <property type="taxonomic scope" value="Bacteria"/>
</dbReference>
<dbReference type="GO" id="GO:0005829">
    <property type="term" value="C:cytosol"/>
    <property type="evidence" value="ECO:0007669"/>
    <property type="project" value="TreeGrafter"/>
</dbReference>
<dbReference type="InterPro" id="IPR006379">
    <property type="entry name" value="HAD-SF_hydro_IIB"/>
</dbReference>
<dbReference type="STRING" id="67356.AQJ84_23120"/>
<dbReference type="RefSeq" id="WP_051869549.1">
    <property type="nucleotide sequence ID" value="NZ_KL575586.1"/>
</dbReference>
<evidence type="ECO:0000313" key="1">
    <source>
        <dbReference type="EMBL" id="KOG37035.1"/>
    </source>
</evidence>
<protein>
    <recommendedName>
        <fullName evidence="3">Hydrolase</fullName>
    </recommendedName>
</protein>
<keyword evidence="2" id="KW-1185">Reference proteome</keyword>
<dbReference type="SUPFAM" id="SSF56784">
    <property type="entry name" value="HAD-like"/>
    <property type="match status" value="1"/>
</dbReference>
<dbReference type="EMBL" id="LGUS01000116">
    <property type="protein sequence ID" value="KOG37035.1"/>
    <property type="molecule type" value="Genomic_DNA"/>
</dbReference>
<dbReference type="PANTHER" id="PTHR10000:SF8">
    <property type="entry name" value="HAD SUPERFAMILY HYDROLASE-LIKE, TYPE 3"/>
    <property type="match status" value="1"/>
</dbReference>
<evidence type="ECO:0008006" key="3">
    <source>
        <dbReference type="Google" id="ProtNLM"/>
    </source>
</evidence>
<proteinExistence type="predicted"/>
<comment type="caution">
    <text evidence="1">The sequence shown here is derived from an EMBL/GenBank/DDBJ whole genome shotgun (WGS) entry which is preliminary data.</text>
</comment>
<gene>
    <name evidence="1" type="ORF">ADK37_11400</name>
</gene>
<dbReference type="InterPro" id="IPR023214">
    <property type="entry name" value="HAD_sf"/>
</dbReference>
<dbReference type="Gene3D" id="3.40.50.1000">
    <property type="entry name" value="HAD superfamily/HAD-like"/>
    <property type="match status" value="1"/>
</dbReference>